<dbReference type="AlphaFoldDB" id="A0A2K2HDG6"/>
<evidence type="ECO:0000313" key="4">
    <source>
        <dbReference type="Proteomes" id="UP000236340"/>
    </source>
</evidence>
<name>A0A2K2HDG6_9BACT</name>
<dbReference type="Proteomes" id="UP000236340">
    <property type="component" value="Unassembled WGS sequence"/>
</dbReference>
<feature type="signal peptide" evidence="1">
    <location>
        <begin position="1"/>
        <end position="19"/>
    </location>
</feature>
<dbReference type="PANTHER" id="PTHR15629:SF2">
    <property type="entry name" value="SH3 DOMAIN-CONTAINING YSC84-LIKE PROTEIN 1"/>
    <property type="match status" value="1"/>
</dbReference>
<gene>
    <name evidence="3" type="ORF">C2E25_03180</name>
</gene>
<dbReference type="InterPro" id="IPR007461">
    <property type="entry name" value="Ysc84_actin-binding"/>
</dbReference>
<dbReference type="OrthoDB" id="9782434at2"/>
<evidence type="ECO:0000259" key="2">
    <source>
        <dbReference type="Pfam" id="PF04366"/>
    </source>
</evidence>
<dbReference type="Pfam" id="PF04366">
    <property type="entry name" value="Ysc84"/>
    <property type="match status" value="1"/>
</dbReference>
<dbReference type="CDD" id="cd11524">
    <property type="entry name" value="SYLF"/>
    <property type="match status" value="1"/>
</dbReference>
<proteinExistence type="predicted"/>
<evidence type="ECO:0000256" key="1">
    <source>
        <dbReference type="SAM" id="SignalP"/>
    </source>
</evidence>
<dbReference type="GO" id="GO:0035091">
    <property type="term" value="F:phosphatidylinositol binding"/>
    <property type="evidence" value="ECO:0007669"/>
    <property type="project" value="TreeGrafter"/>
</dbReference>
<organism evidence="3 4">
    <name type="scientific">Geothermobacter hydrogeniphilus</name>
    <dbReference type="NCBI Taxonomy" id="1969733"/>
    <lineage>
        <taxon>Bacteria</taxon>
        <taxon>Pseudomonadati</taxon>
        <taxon>Thermodesulfobacteriota</taxon>
        <taxon>Desulfuromonadia</taxon>
        <taxon>Desulfuromonadales</taxon>
        <taxon>Geothermobacteraceae</taxon>
        <taxon>Geothermobacter</taxon>
    </lineage>
</organism>
<accession>A0A2K2HDG6</accession>
<keyword evidence="1" id="KW-0732">Signal</keyword>
<dbReference type="EMBL" id="PPFX01000004">
    <property type="protein sequence ID" value="PNU21309.1"/>
    <property type="molecule type" value="Genomic_DNA"/>
</dbReference>
<dbReference type="InterPro" id="IPR051702">
    <property type="entry name" value="SH3_domain_YSC84-like"/>
</dbReference>
<comment type="caution">
    <text evidence="3">The sequence shown here is derived from an EMBL/GenBank/DDBJ whole genome shotgun (WGS) entry which is preliminary data.</text>
</comment>
<reference evidence="3 4" key="1">
    <citation type="journal article" date="2018" name="Genome Announc.">
        <title>Genome Sequence of Geothermobacter sp. HR-1 Iron Reducer from the Loihi Seamount.</title>
        <authorList>
            <person name="Smith H."/>
            <person name="Abuyen K."/>
            <person name="Tremblay J."/>
            <person name="Savalia P."/>
            <person name="Perez-Rodriguez I."/>
            <person name="Emerson D."/>
            <person name="Tully B."/>
            <person name="Amend J."/>
        </authorList>
    </citation>
    <scope>NUCLEOTIDE SEQUENCE [LARGE SCALE GENOMIC DNA]</scope>
    <source>
        <strain evidence="3 4">HR-1</strain>
    </source>
</reference>
<feature type="domain" description="Ysc84 actin-binding" evidence="2">
    <location>
        <begin position="97"/>
        <end position="220"/>
    </location>
</feature>
<dbReference type="PANTHER" id="PTHR15629">
    <property type="entry name" value="SH3YL1 PROTEIN"/>
    <property type="match status" value="1"/>
</dbReference>
<feature type="chain" id="PRO_5014471912" description="Ysc84 actin-binding domain-containing protein" evidence="1">
    <location>
        <begin position="20"/>
        <end position="226"/>
    </location>
</feature>
<protein>
    <recommendedName>
        <fullName evidence="2">Ysc84 actin-binding domain-containing protein</fullName>
    </recommendedName>
</protein>
<dbReference type="RefSeq" id="WP_103114340.1">
    <property type="nucleotide sequence ID" value="NZ_PPFX01000004.1"/>
</dbReference>
<sequence length="226" mass="23997">MRFLLIPLLLLLFVPPVQAAKKQSQTVLDAIEVVHEINKIPEQGIPPALLNDAYGLAIIPGMLKAGFIVGGKFGNGVLLTRGTSGRWHNPVFVSLIGGSFGWQIGAQSTDVILVFMTEKSINDVFEGKITLGVDAAIAAGPVGRRVEGSTDITLKSEILSYSRSRGLFAGVSLEGASLAVDDDADGAFYGREGIRPDEILKLGYGRLPIPAKSLLDTLNRSAARGK</sequence>
<evidence type="ECO:0000313" key="3">
    <source>
        <dbReference type="EMBL" id="PNU21309.1"/>
    </source>
</evidence>